<dbReference type="SMART" id="SM00176">
    <property type="entry name" value="RAN"/>
    <property type="match status" value="1"/>
</dbReference>
<comment type="similarity">
    <text evidence="1">Belongs to the small GTPase superfamily. Rab family.</text>
</comment>
<dbReference type="InterPro" id="IPR027417">
    <property type="entry name" value="P-loop_NTPase"/>
</dbReference>
<dbReference type="SMART" id="SM00173">
    <property type="entry name" value="RAS"/>
    <property type="match status" value="1"/>
</dbReference>
<proteinExistence type="inferred from homology"/>
<evidence type="ECO:0000256" key="1">
    <source>
        <dbReference type="ARBA" id="ARBA00006270"/>
    </source>
</evidence>
<dbReference type="EMBL" id="JAPFFF010000004">
    <property type="protein sequence ID" value="KAK8892631.1"/>
    <property type="molecule type" value="Genomic_DNA"/>
</dbReference>
<dbReference type="PROSITE" id="PS00107">
    <property type="entry name" value="PROTEIN_KINASE_ATP"/>
    <property type="match status" value="1"/>
</dbReference>
<reference evidence="9 10" key="1">
    <citation type="submission" date="2024-04" db="EMBL/GenBank/DDBJ databases">
        <title>Tritrichomonas musculus Genome.</title>
        <authorList>
            <person name="Alves-Ferreira E."/>
            <person name="Grigg M."/>
            <person name="Lorenzi H."/>
            <person name="Galac M."/>
        </authorList>
    </citation>
    <scope>NUCLEOTIDE SEQUENCE [LARGE SCALE GENOMIC DNA]</scope>
    <source>
        <strain evidence="9 10">EAF2021</strain>
    </source>
</reference>
<dbReference type="InterPro" id="IPR011009">
    <property type="entry name" value="Kinase-like_dom_sf"/>
</dbReference>
<dbReference type="InterPro" id="IPR008271">
    <property type="entry name" value="Ser/Thr_kinase_AS"/>
</dbReference>
<dbReference type="SUPFAM" id="SSF56112">
    <property type="entry name" value="Protein kinase-like (PK-like)"/>
    <property type="match status" value="1"/>
</dbReference>
<dbReference type="PROSITE" id="PS00108">
    <property type="entry name" value="PROTEIN_KINASE_ST"/>
    <property type="match status" value="1"/>
</dbReference>
<dbReference type="Pfam" id="PF00071">
    <property type="entry name" value="Ras"/>
    <property type="match status" value="1"/>
</dbReference>
<dbReference type="NCBIfam" id="TIGR00231">
    <property type="entry name" value="small_GTP"/>
    <property type="match status" value="1"/>
</dbReference>
<dbReference type="InterPro" id="IPR005225">
    <property type="entry name" value="Small_GTP-bd"/>
</dbReference>
<dbReference type="PROSITE" id="PS51421">
    <property type="entry name" value="RAS"/>
    <property type="match status" value="1"/>
</dbReference>
<keyword evidence="10" id="KW-1185">Reference proteome</keyword>
<evidence type="ECO:0000259" key="8">
    <source>
        <dbReference type="PROSITE" id="PS50011"/>
    </source>
</evidence>
<name>A0ABR2KNJ0_9EUKA</name>
<dbReference type="PROSITE" id="PS50011">
    <property type="entry name" value="PROTEIN_KINASE_DOM"/>
    <property type="match status" value="1"/>
</dbReference>
<dbReference type="SMART" id="SM00175">
    <property type="entry name" value="RAB"/>
    <property type="match status" value="1"/>
</dbReference>
<keyword evidence="5" id="KW-0449">Lipoprotein</keyword>
<dbReference type="InterPro" id="IPR000719">
    <property type="entry name" value="Prot_kinase_dom"/>
</dbReference>
<sequence>MNDNDSLKFIILGENAVGKSCLILRYTDNKYQETYVSTIGVDFKTKRIDIDGKQIKLLIWDTAGQERFRLISKAYYRGSHGILVVFDISQRDTFNQIRKWMDSIKDYCNNQARVILIGNKSDLERSVTKEEAQDLASQYKIPYIETSAKDNINVDLAFQSLANESYNYFIKKIPDTNNFVPKTDPIIAPSSTDSISSLKLKIKDLEAQLANKNKESEEKASLLKEIQKLKEERNSFSKEENDSLKSENKKLKEENELLKSENAKLDEKAKKYKNYLLAIKEKNNELTFVDLDDYEEESVIGEGSTSTVKIVHKKTFDKYAKKELILFDYKSIQRFIKESEILFILRHPCIIRVYGLNYGDKTHKPSIILSLEPKSLEIAIKNKELDECQKNRITVELVLGMRYIHRHNFMHRDLKPMNILLSKNSHVRITDFGLAKEEDLETSLTKGEGTLRFMAPELFEESDTDYTKKVDVYSFGIILIFIVTDNYPPFGLKRVLNGVPPSLPENIAKWVRELIISCLSVTADSRPSFEEIYQIMKANNFDLFSDSKNKKLSKKQQMMKEMIESRVMKIEAFEFQHQ</sequence>
<gene>
    <name evidence="9" type="ORF">M9Y10_029870</name>
</gene>
<feature type="binding site" evidence="6">
    <location>
        <position position="322"/>
    </location>
    <ligand>
        <name>ATP</name>
        <dbReference type="ChEBI" id="CHEBI:30616"/>
    </ligand>
</feature>
<evidence type="ECO:0000256" key="3">
    <source>
        <dbReference type="ARBA" id="ARBA00022840"/>
    </source>
</evidence>
<dbReference type="Proteomes" id="UP001470230">
    <property type="component" value="Unassembled WGS sequence"/>
</dbReference>
<dbReference type="PANTHER" id="PTHR47980">
    <property type="entry name" value="LD44762P"/>
    <property type="match status" value="1"/>
</dbReference>
<keyword evidence="4" id="KW-0342">GTP-binding</keyword>
<dbReference type="PRINTS" id="PR00449">
    <property type="entry name" value="RASTRNSFRMNG"/>
</dbReference>
<dbReference type="SMART" id="SM00174">
    <property type="entry name" value="RHO"/>
    <property type="match status" value="1"/>
</dbReference>
<keyword evidence="3 6" id="KW-0067">ATP-binding</keyword>
<accession>A0ABR2KNJ0</accession>
<protein>
    <recommendedName>
        <fullName evidence="8">Protein kinase domain-containing protein</fullName>
    </recommendedName>
</protein>
<evidence type="ECO:0000256" key="7">
    <source>
        <dbReference type="SAM" id="Coils"/>
    </source>
</evidence>
<dbReference type="SMART" id="SM00177">
    <property type="entry name" value="ARF"/>
    <property type="match status" value="1"/>
</dbReference>
<evidence type="ECO:0000256" key="5">
    <source>
        <dbReference type="ARBA" id="ARBA00023288"/>
    </source>
</evidence>
<feature type="domain" description="Protein kinase" evidence="8">
    <location>
        <begin position="294"/>
        <end position="544"/>
    </location>
</feature>
<dbReference type="SMART" id="SM00220">
    <property type="entry name" value="S_TKc"/>
    <property type="match status" value="1"/>
</dbReference>
<evidence type="ECO:0000313" key="10">
    <source>
        <dbReference type="Proteomes" id="UP001470230"/>
    </source>
</evidence>
<evidence type="ECO:0000256" key="2">
    <source>
        <dbReference type="ARBA" id="ARBA00022741"/>
    </source>
</evidence>
<dbReference type="InterPro" id="IPR050305">
    <property type="entry name" value="Small_GTPase_Rab"/>
</dbReference>
<evidence type="ECO:0000313" key="9">
    <source>
        <dbReference type="EMBL" id="KAK8892631.1"/>
    </source>
</evidence>
<feature type="coiled-coil region" evidence="7">
    <location>
        <begin position="195"/>
        <end position="285"/>
    </location>
</feature>
<comment type="caution">
    <text evidence="9">The sequence shown here is derived from an EMBL/GenBank/DDBJ whole genome shotgun (WGS) entry which is preliminary data.</text>
</comment>
<dbReference type="InterPro" id="IPR017441">
    <property type="entry name" value="Protein_kinase_ATP_BS"/>
</dbReference>
<dbReference type="PROSITE" id="PS51419">
    <property type="entry name" value="RAB"/>
    <property type="match status" value="1"/>
</dbReference>
<keyword evidence="7" id="KW-0175">Coiled coil</keyword>
<dbReference type="InterPro" id="IPR001806">
    <property type="entry name" value="Small_GTPase"/>
</dbReference>
<evidence type="ECO:0000256" key="6">
    <source>
        <dbReference type="PROSITE-ProRule" id="PRU10141"/>
    </source>
</evidence>
<dbReference type="Gene3D" id="1.10.510.10">
    <property type="entry name" value="Transferase(Phosphotransferase) domain 1"/>
    <property type="match status" value="1"/>
</dbReference>
<dbReference type="Pfam" id="PF00069">
    <property type="entry name" value="Pkinase"/>
    <property type="match status" value="1"/>
</dbReference>
<dbReference type="PROSITE" id="PS51420">
    <property type="entry name" value="RHO"/>
    <property type="match status" value="1"/>
</dbReference>
<evidence type="ECO:0000256" key="4">
    <source>
        <dbReference type="ARBA" id="ARBA00023134"/>
    </source>
</evidence>
<keyword evidence="2 6" id="KW-0547">Nucleotide-binding</keyword>
<dbReference type="CDD" id="cd00154">
    <property type="entry name" value="Rab"/>
    <property type="match status" value="1"/>
</dbReference>
<organism evidence="9 10">
    <name type="scientific">Tritrichomonas musculus</name>
    <dbReference type="NCBI Taxonomy" id="1915356"/>
    <lineage>
        <taxon>Eukaryota</taxon>
        <taxon>Metamonada</taxon>
        <taxon>Parabasalia</taxon>
        <taxon>Tritrichomonadida</taxon>
        <taxon>Tritrichomonadidae</taxon>
        <taxon>Tritrichomonas</taxon>
    </lineage>
</organism>
<dbReference type="Gene3D" id="3.40.50.300">
    <property type="entry name" value="P-loop containing nucleotide triphosphate hydrolases"/>
    <property type="match status" value="1"/>
</dbReference>
<dbReference type="SUPFAM" id="SSF52540">
    <property type="entry name" value="P-loop containing nucleoside triphosphate hydrolases"/>
    <property type="match status" value="1"/>
</dbReference>